<evidence type="ECO:0008006" key="5">
    <source>
        <dbReference type="Google" id="ProtNLM"/>
    </source>
</evidence>
<dbReference type="Pfam" id="PF13779">
    <property type="entry name" value="DUF4175"/>
    <property type="match status" value="1"/>
</dbReference>
<evidence type="ECO:0000256" key="2">
    <source>
        <dbReference type="SAM" id="Phobius"/>
    </source>
</evidence>
<dbReference type="Proteomes" id="UP000545037">
    <property type="component" value="Unassembled WGS sequence"/>
</dbReference>
<evidence type="ECO:0000313" key="3">
    <source>
        <dbReference type="EMBL" id="MBB5747681.1"/>
    </source>
</evidence>
<accession>A0A7W9CLP3</accession>
<proteinExistence type="predicted"/>
<keyword evidence="4" id="KW-1185">Reference proteome</keyword>
<reference evidence="3 4" key="1">
    <citation type="submission" date="2020-08" db="EMBL/GenBank/DDBJ databases">
        <title>Genomic Encyclopedia of Type Strains, Phase IV (KMG-IV): sequencing the most valuable type-strain genomes for metagenomic binning, comparative biology and taxonomic classification.</title>
        <authorList>
            <person name="Goeker M."/>
        </authorList>
    </citation>
    <scope>NUCLEOTIDE SEQUENCE [LARGE SCALE GENOMIC DNA]</scope>
    <source>
        <strain evidence="3 4">DSM 4737</strain>
    </source>
</reference>
<dbReference type="EMBL" id="JACHOR010000006">
    <property type="protein sequence ID" value="MBB5747681.1"/>
    <property type="molecule type" value="Genomic_DNA"/>
</dbReference>
<feature type="region of interest" description="Disordered" evidence="1">
    <location>
        <begin position="455"/>
        <end position="514"/>
    </location>
</feature>
<comment type="caution">
    <text evidence="3">The sequence shown here is derived from an EMBL/GenBank/DDBJ whole genome shotgun (WGS) entry which is preliminary data.</text>
</comment>
<keyword evidence="2" id="KW-0812">Transmembrane</keyword>
<gene>
    <name evidence="3" type="ORF">GGR13_003309</name>
</gene>
<feature type="compositionally biased region" description="Basic and acidic residues" evidence="1">
    <location>
        <begin position="486"/>
        <end position="509"/>
    </location>
</feature>
<evidence type="ECO:0000313" key="4">
    <source>
        <dbReference type="Proteomes" id="UP000545037"/>
    </source>
</evidence>
<dbReference type="RefSeq" id="WP_183214657.1">
    <property type="nucleotide sequence ID" value="NZ_JACHOR010000006.1"/>
</dbReference>
<feature type="transmembrane region" description="Helical" evidence="2">
    <location>
        <begin position="20"/>
        <end position="38"/>
    </location>
</feature>
<sequence>MTAAPILRARQMAARRRAGLDALAIGLPVTLLLAVLGWRLFDLAGLAGGVLVGSAGLAAFAFSRIRPLDRDWLIRQLDARLPQFEDSSALLFQDSGQASGLAALQRNRLLSRLPQAASIDLAPDWSRRAITVMWAAGAALIVAILVVPATDRAPGPLASTDSKAVAGPPRITGARLRITPPAYTGLPVREQLTLDARVPQGSRIEWTVALDPAPVSAALTFPDSVPVALQRKASSWAAGRTIDAPMLYRIEAPGLARQRLSRIDVVADAPPEVRPEGTVGQLVMVRPGQTRWTPAFEATDDYGVQSAALLRITVTQGDGENITVIQRTSTLTGSGPARARLFSTSLDLAREGMAPGSDLIVQLVVSDNRAPERQTVEGPSIILRWPSDLALADGLDGLAQPVMPAYFRSQRQIIIDTEALVAQRRRLPADQFVDRSNAIGEDQAQLRLRYGQFMGEEAEGGGGGGLALPTNDEPARPALPTNDAEPAPRRPAPVEDHSGHGHAEGEHPVEPGSPEAVLAQYGHAHDTGESATLFDPGTRSTLAQALDAMWSSERALRQGRPEDALPFANRALELLKDAQQATRIFLPRIGSRLPPIDLSRRLSGDREGIVADRLIRPTPPPVDTVPVRAWRALEERPGSRQGAPLPLSELERWVASNRGRLSDALALTAAIDTVRNEPGCLPCRRRLRALLWTALEQPTARVQRRDALNERGRRYLDALE</sequence>
<organism evidence="3 4">
    <name type="scientific">Brevundimonas variabilis</name>
    <dbReference type="NCBI Taxonomy" id="74312"/>
    <lineage>
        <taxon>Bacteria</taxon>
        <taxon>Pseudomonadati</taxon>
        <taxon>Pseudomonadota</taxon>
        <taxon>Alphaproteobacteria</taxon>
        <taxon>Caulobacterales</taxon>
        <taxon>Caulobacteraceae</taxon>
        <taxon>Brevundimonas</taxon>
    </lineage>
</organism>
<feature type="transmembrane region" description="Helical" evidence="2">
    <location>
        <begin position="44"/>
        <end position="65"/>
    </location>
</feature>
<name>A0A7W9CLP3_9CAUL</name>
<feature type="transmembrane region" description="Helical" evidence="2">
    <location>
        <begin position="129"/>
        <end position="149"/>
    </location>
</feature>
<dbReference type="AlphaFoldDB" id="A0A7W9CLP3"/>
<keyword evidence="2" id="KW-1133">Transmembrane helix</keyword>
<keyword evidence="2" id="KW-0472">Membrane</keyword>
<dbReference type="InterPro" id="IPR012683">
    <property type="entry name" value="CHP02302_TM"/>
</dbReference>
<evidence type="ECO:0000256" key="1">
    <source>
        <dbReference type="SAM" id="MobiDB-lite"/>
    </source>
</evidence>
<protein>
    <recommendedName>
        <fullName evidence="5">DUF4175 domain-containing protein</fullName>
    </recommendedName>
</protein>